<sequence length="921" mass="102829">MNMNRHQLKSASWGQSIDMETSNSKSNDTQSERSKRLARDLEEFVDRGMKGILATEKGEEGAPSIEAATELQIQIARMFRQIFPGNTELLHLVKEKNWMALLLSWMKQYDRPSVQVEAMLTLTTITDLYQQQFYQNSSGVELTPFPNVGLDAMNKPFSSARKPTPKASMKQNETKIQKLKPKKVQDSNDVDKKDSFLLQEKLRKSLANGNFTKKGSSSDVNSILKEAISQTSSDVNSSINELLKKEALKFSGSRHEKEELMKVVGKSADNADESDDIEVDMESDSDSQNDDVLESLLKNGSDDFVDMIKKRMNQQSSLTPSMLSALKKSDKNSQIPLVGKYTQPLSVTSNNLLVRHPEAIPSFISLLSSPDKDVCENSMWILGNIATGEGSGIPGTGSNPSSTPSLNDVNEKAPNVTVKDIVLAAGAMGPLLRCMERFADEISLQRIGSWVISTFVETKVSPGKKANPNSESIRLEEIDLEELLPTLKRLLQIDDDDILSYTCWSLSHLCDGPASNISAVVTTKNSDDPPGGLVPRLVELLHHSNWKVTKPALRTIGNIVCAEYDEDSLAVDERPLLADFTEVILDCDAVPKLKSLINHKNREIQKEACWTLSNIAAGTVEQIQSVIDSGAIPLLVDLVNNKNVDQEVKSEACWVVLNATSCGSDQQIYSEKKENLVSLGCVSVLGLLLEETNMVTMALEGLERVLQVEEANELEWRQRQKNFKDGRNVEPPKPFVTAALIEKAVKGNHKTNVIKRAKKIWNDHFVACALCNESYSKHRVAEAKFCEECKCHVCHKCNCEVYHLSYQEELWATPDEKKGSKSKKSKNKKKKEKRKEKNKQKENEKLEKETAKVLKPDTGHEEEESKDIVQTESNATTSNVQSIDFNLYLQETRSIIAVSRLMDALDQLHDMKKTVPDQKAQ</sequence>
<dbReference type="SUPFAM" id="SSF48371">
    <property type="entry name" value="ARM repeat"/>
    <property type="match status" value="1"/>
</dbReference>
<keyword evidence="3" id="KW-0653">Protein transport</keyword>
<feature type="repeat" description="ARM" evidence="4">
    <location>
        <begin position="630"/>
        <end position="660"/>
    </location>
</feature>
<feature type="compositionally biased region" description="Low complexity" evidence="5">
    <location>
        <begin position="396"/>
        <end position="405"/>
    </location>
</feature>
<evidence type="ECO:0000256" key="2">
    <source>
        <dbReference type="ARBA" id="ARBA00022448"/>
    </source>
</evidence>
<feature type="region of interest" description="Disordered" evidence="5">
    <location>
        <begin position="265"/>
        <end position="289"/>
    </location>
</feature>
<keyword evidence="2" id="KW-0813">Transport</keyword>
<comment type="caution">
    <text evidence="6">The sequence shown here is derived from an EMBL/GenBank/DDBJ whole genome shotgun (WGS) entry which is preliminary data.</text>
</comment>
<dbReference type="Proteomes" id="UP001054902">
    <property type="component" value="Unassembled WGS sequence"/>
</dbReference>
<evidence type="ECO:0000256" key="3">
    <source>
        <dbReference type="ARBA" id="ARBA00022927"/>
    </source>
</evidence>
<dbReference type="EMBL" id="BLLK01000045">
    <property type="protein sequence ID" value="GFH52050.1"/>
    <property type="molecule type" value="Genomic_DNA"/>
</dbReference>
<proteinExistence type="inferred from homology"/>
<feature type="region of interest" description="Disordered" evidence="5">
    <location>
        <begin position="814"/>
        <end position="876"/>
    </location>
</feature>
<evidence type="ECO:0000256" key="5">
    <source>
        <dbReference type="SAM" id="MobiDB-lite"/>
    </source>
</evidence>
<feature type="region of interest" description="Disordered" evidence="5">
    <location>
        <begin position="159"/>
        <end position="189"/>
    </location>
</feature>
<evidence type="ECO:0000313" key="7">
    <source>
        <dbReference type="Proteomes" id="UP001054902"/>
    </source>
</evidence>
<keyword evidence="7" id="KW-1185">Reference proteome</keyword>
<reference evidence="6 7" key="1">
    <citation type="journal article" date="2021" name="Sci. Rep.">
        <title>The genome of the diatom Chaetoceros tenuissimus carries an ancient integrated fragment of an extant virus.</title>
        <authorList>
            <person name="Hongo Y."/>
            <person name="Kimura K."/>
            <person name="Takaki Y."/>
            <person name="Yoshida Y."/>
            <person name="Baba S."/>
            <person name="Kobayashi G."/>
            <person name="Nagasaki K."/>
            <person name="Hano T."/>
            <person name="Tomaru Y."/>
        </authorList>
    </citation>
    <scope>NUCLEOTIDE SEQUENCE [LARGE SCALE GENOMIC DNA]</scope>
    <source>
        <strain evidence="6 7">NIES-3715</strain>
    </source>
</reference>
<dbReference type="PANTHER" id="PTHR23316">
    <property type="entry name" value="IMPORTIN ALPHA"/>
    <property type="match status" value="1"/>
</dbReference>
<dbReference type="AlphaFoldDB" id="A0AAD3CW59"/>
<gene>
    <name evidence="6" type="ORF">CTEN210_08526</name>
</gene>
<evidence type="ECO:0000313" key="6">
    <source>
        <dbReference type="EMBL" id="GFH52050.1"/>
    </source>
</evidence>
<dbReference type="GO" id="GO:0015031">
    <property type="term" value="P:protein transport"/>
    <property type="evidence" value="ECO:0007669"/>
    <property type="project" value="UniProtKB-KW"/>
</dbReference>
<feature type="compositionally biased region" description="Polar residues" evidence="5">
    <location>
        <begin position="1"/>
        <end position="29"/>
    </location>
</feature>
<feature type="region of interest" description="Disordered" evidence="5">
    <location>
        <begin position="391"/>
        <end position="410"/>
    </location>
</feature>
<feature type="region of interest" description="Disordered" evidence="5">
    <location>
        <begin position="1"/>
        <end position="37"/>
    </location>
</feature>
<comment type="similarity">
    <text evidence="1">Belongs to the importin alpha family.</text>
</comment>
<accession>A0AAD3CW59</accession>
<dbReference type="InterPro" id="IPR000225">
    <property type="entry name" value="Armadillo"/>
</dbReference>
<name>A0AAD3CW59_9STRA</name>
<feature type="compositionally biased region" description="Basic residues" evidence="5">
    <location>
        <begin position="820"/>
        <end position="838"/>
    </location>
</feature>
<evidence type="ECO:0000256" key="4">
    <source>
        <dbReference type="PROSITE-ProRule" id="PRU00259"/>
    </source>
</evidence>
<organism evidence="6 7">
    <name type="scientific">Chaetoceros tenuissimus</name>
    <dbReference type="NCBI Taxonomy" id="426638"/>
    <lineage>
        <taxon>Eukaryota</taxon>
        <taxon>Sar</taxon>
        <taxon>Stramenopiles</taxon>
        <taxon>Ochrophyta</taxon>
        <taxon>Bacillariophyta</taxon>
        <taxon>Coscinodiscophyceae</taxon>
        <taxon>Chaetocerotophycidae</taxon>
        <taxon>Chaetocerotales</taxon>
        <taxon>Chaetocerotaceae</taxon>
        <taxon>Chaetoceros</taxon>
    </lineage>
</organism>
<dbReference type="PROSITE" id="PS50176">
    <property type="entry name" value="ARM_REPEAT"/>
    <property type="match status" value="3"/>
</dbReference>
<feature type="compositionally biased region" description="Basic and acidic residues" evidence="5">
    <location>
        <begin position="839"/>
        <end position="859"/>
    </location>
</feature>
<feature type="repeat" description="ARM" evidence="4">
    <location>
        <begin position="532"/>
        <end position="559"/>
    </location>
</feature>
<dbReference type="Gene3D" id="1.25.10.10">
    <property type="entry name" value="Leucine-rich Repeat Variant"/>
    <property type="match status" value="1"/>
</dbReference>
<dbReference type="SMART" id="SM00185">
    <property type="entry name" value="ARM"/>
    <property type="match status" value="8"/>
</dbReference>
<evidence type="ECO:0000256" key="1">
    <source>
        <dbReference type="ARBA" id="ARBA00010394"/>
    </source>
</evidence>
<feature type="compositionally biased region" description="Acidic residues" evidence="5">
    <location>
        <begin position="270"/>
        <end position="289"/>
    </location>
</feature>
<dbReference type="InterPro" id="IPR011989">
    <property type="entry name" value="ARM-like"/>
</dbReference>
<dbReference type="Pfam" id="PF00514">
    <property type="entry name" value="Arm"/>
    <property type="match status" value="3"/>
</dbReference>
<dbReference type="InterPro" id="IPR016024">
    <property type="entry name" value="ARM-type_fold"/>
</dbReference>
<protein>
    <submittedName>
        <fullName evidence="6">Uncharacterized protein</fullName>
    </submittedName>
</protein>
<feature type="repeat" description="ARM" evidence="4">
    <location>
        <begin position="588"/>
        <end position="630"/>
    </location>
</feature>